<dbReference type="AlphaFoldDB" id="A0A9N9MWD5"/>
<dbReference type="Proteomes" id="UP001152799">
    <property type="component" value="Chromosome 8"/>
</dbReference>
<dbReference type="InterPro" id="IPR013083">
    <property type="entry name" value="Znf_RING/FYVE/PHD"/>
</dbReference>
<sequence>MDNKSINFANNLSPLAFKVRNASPEYGEPIPKKSKASTAELAEDISNQILDADGEVEIEPSVEPELEIADEPALLDISDEVLRAQVCQDCFQYLSVGPITIDARGKSICGRCNVNKVQTKSFYNILAQGLKFKCTNHMNGCNEQLSLAEMRNHEVNCNYESEKSLLCSFSGSLAQNLNHALKFHPKNITIDGKIQFSLSETEYKKTFPQHNLLYLLNDNLYVLGFGITKKLVKVLIQAEHQSFKAKHFAIKFFKVTDPLDCVSALTDYLWLHENSPYYSFEKATKYLEMIFGMDSTLCCQVSMVETKDIEIQKCLDVLRTGGNNSAQAQHKNESYHRATKIIKLISAAFFKCGTCKQKFATDMYYCENLHFYCENCLETICKHCHTTREYKNLKDLDFEVACEYADCDVNVKIMRYLAHKIQCPKRPYKCPLENCNETVFSTPRLIQHWHAVIPRLFVRRRLELDKYKTEEFFWLAKKDLYRVLVHFTEQDIKVLIDGIDVLNKDASFRMFLAGPSIRSNNLYNNTSRVLDLSMTSFCGKHEACEKNNKNYKKLIIQYVSDMI</sequence>
<proteinExistence type="predicted"/>
<accession>A0A9N9MWD5</accession>
<dbReference type="EMBL" id="OU892284">
    <property type="protein sequence ID" value="CAG9772828.1"/>
    <property type="molecule type" value="Genomic_DNA"/>
</dbReference>
<dbReference type="GO" id="GO:0008270">
    <property type="term" value="F:zinc ion binding"/>
    <property type="evidence" value="ECO:0007669"/>
    <property type="project" value="UniProtKB-KW"/>
</dbReference>
<dbReference type="PANTHER" id="PTHR45877:SF2">
    <property type="entry name" value="E3 UBIQUITIN-PROTEIN LIGASE SINA-RELATED"/>
    <property type="match status" value="1"/>
</dbReference>
<dbReference type="Gene3D" id="3.30.40.10">
    <property type="entry name" value="Zinc/RING finger domain, C3HC4 (zinc finger)"/>
    <property type="match status" value="2"/>
</dbReference>
<evidence type="ECO:0000256" key="4">
    <source>
        <dbReference type="PROSITE-ProRule" id="PRU00455"/>
    </source>
</evidence>
<evidence type="ECO:0000313" key="7">
    <source>
        <dbReference type="Proteomes" id="UP001152799"/>
    </source>
</evidence>
<keyword evidence="2 4" id="KW-0863">Zinc-finger</keyword>
<dbReference type="GO" id="GO:0061630">
    <property type="term" value="F:ubiquitin protein ligase activity"/>
    <property type="evidence" value="ECO:0007669"/>
    <property type="project" value="TreeGrafter"/>
</dbReference>
<organism evidence="6 7">
    <name type="scientific">Ceutorhynchus assimilis</name>
    <name type="common">cabbage seed weevil</name>
    <dbReference type="NCBI Taxonomy" id="467358"/>
    <lineage>
        <taxon>Eukaryota</taxon>
        <taxon>Metazoa</taxon>
        <taxon>Ecdysozoa</taxon>
        <taxon>Arthropoda</taxon>
        <taxon>Hexapoda</taxon>
        <taxon>Insecta</taxon>
        <taxon>Pterygota</taxon>
        <taxon>Neoptera</taxon>
        <taxon>Endopterygota</taxon>
        <taxon>Coleoptera</taxon>
        <taxon>Polyphaga</taxon>
        <taxon>Cucujiformia</taxon>
        <taxon>Curculionidae</taxon>
        <taxon>Ceutorhynchinae</taxon>
        <taxon>Ceutorhynchus</taxon>
    </lineage>
</organism>
<evidence type="ECO:0000259" key="5">
    <source>
        <dbReference type="PROSITE" id="PS51081"/>
    </source>
</evidence>
<dbReference type="GO" id="GO:0031624">
    <property type="term" value="F:ubiquitin conjugating enzyme binding"/>
    <property type="evidence" value="ECO:0007669"/>
    <property type="project" value="TreeGrafter"/>
</dbReference>
<feature type="domain" description="SIAH-type" evidence="5">
    <location>
        <begin position="129"/>
        <end position="185"/>
    </location>
</feature>
<reference evidence="6" key="1">
    <citation type="submission" date="2022-01" db="EMBL/GenBank/DDBJ databases">
        <authorList>
            <person name="King R."/>
        </authorList>
    </citation>
    <scope>NUCLEOTIDE SEQUENCE</scope>
</reference>
<keyword evidence="7" id="KW-1185">Reference proteome</keyword>
<gene>
    <name evidence="6" type="ORF">CEUTPL_LOCUS13231</name>
</gene>
<dbReference type="InterPro" id="IPR004162">
    <property type="entry name" value="SINA-like_animal"/>
</dbReference>
<dbReference type="GO" id="GO:0005737">
    <property type="term" value="C:cytoplasm"/>
    <property type="evidence" value="ECO:0007669"/>
    <property type="project" value="TreeGrafter"/>
</dbReference>
<dbReference type="OrthoDB" id="6780401at2759"/>
<keyword evidence="1" id="KW-0479">Metal-binding</keyword>
<dbReference type="PROSITE" id="PS51081">
    <property type="entry name" value="ZF_SIAH"/>
    <property type="match status" value="1"/>
</dbReference>
<dbReference type="SUPFAM" id="SSF49599">
    <property type="entry name" value="TRAF domain-like"/>
    <property type="match status" value="2"/>
</dbReference>
<evidence type="ECO:0000313" key="6">
    <source>
        <dbReference type="EMBL" id="CAG9772828.1"/>
    </source>
</evidence>
<evidence type="ECO:0000256" key="2">
    <source>
        <dbReference type="ARBA" id="ARBA00022771"/>
    </source>
</evidence>
<protein>
    <recommendedName>
        <fullName evidence="5">SIAH-type domain-containing protein</fullName>
    </recommendedName>
</protein>
<evidence type="ECO:0000256" key="1">
    <source>
        <dbReference type="ARBA" id="ARBA00022723"/>
    </source>
</evidence>
<dbReference type="GO" id="GO:0043161">
    <property type="term" value="P:proteasome-mediated ubiquitin-dependent protein catabolic process"/>
    <property type="evidence" value="ECO:0007669"/>
    <property type="project" value="TreeGrafter"/>
</dbReference>
<dbReference type="InterPro" id="IPR013010">
    <property type="entry name" value="Znf_SIAH"/>
</dbReference>
<keyword evidence="3" id="KW-0862">Zinc</keyword>
<dbReference type="PANTHER" id="PTHR45877">
    <property type="entry name" value="E3 UBIQUITIN-PROTEIN LIGASE SIAH2"/>
    <property type="match status" value="1"/>
</dbReference>
<evidence type="ECO:0000256" key="3">
    <source>
        <dbReference type="ARBA" id="ARBA00022833"/>
    </source>
</evidence>
<name>A0A9N9MWD5_9CUCU</name>